<name>A0A0L0VFA6_9BASI</name>
<dbReference type="OrthoDB" id="2496728at2759"/>
<proteinExistence type="predicted"/>
<dbReference type="PANTHER" id="PTHR46177">
    <property type="entry name" value="INTEGRASE CATALYTIC DOMAIN-CONTAINING PROTEIN"/>
    <property type="match status" value="1"/>
</dbReference>
<keyword evidence="3" id="KW-1185">Reference proteome</keyword>
<dbReference type="InterPro" id="IPR058913">
    <property type="entry name" value="Integrase_dom_put"/>
</dbReference>
<organism evidence="2 3">
    <name type="scientific">Puccinia striiformis f. sp. tritici PST-78</name>
    <dbReference type="NCBI Taxonomy" id="1165861"/>
    <lineage>
        <taxon>Eukaryota</taxon>
        <taxon>Fungi</taxon>
        <taxon>Dikarya</taxon>
        <taxon>Basidiomycota</taxon>
        <taxon>Pucciniomycotina</taxon>
        <taxon>Pucciniomycetes</taxon>
        <taxon>Pucciniales</taxon>
        <taxon>Pucciniaceae</taxon>
        <taxon>Puccinia</taxon>
    </lineage>
</organism>
<dbReference type="EMBL" id="AJIL01000062">
    <property type="protein sequence ID" value="KNE97957.1"/>
    <property type="molecule type" value="Genomic_DNA"/>
</dbReference>
<dbReference type="AlphaFoldDB" id="A0A0L0VFA6"/>
<dbReference type="Proteomes" id="UP000054564">
    <property type="component" value="Unassembled WGS sequence"/>
</dbReference>
<comment type="caution">
    <text evidence="2">The sequence shown here is derived from an EMBL/GenBank/DDBJ whole genome shotgun (WGS) entry which is preliminary data.</text>
</comment>
<reference evidence="3" key="1">
    <citation type="submission" date="2014-03" db="EMBL/GenBank/DDBJ databases">
        <title>The Genome Sequence of Puccinia striiformis f. sp. tritici PST-78.</title>
        <authorList>
            <consortium name="The Broad Institute Genome Sequencing Platform"/>
            <person name="Cuomo C."/>
            <person name="Hulbert S."/>
            <person name="Chen X."/>
            <person name="Walker B."/>
            <person name="Young S.K."/>
            <person name="Zeng Q."/>
            <person name="Gargeya S."/>
            <person name="Fitzgerald M."/>
            <person name="Haas B."/>
            <person name="Abouelleil A."/>
            <person name="Alvarado L."/>
            <person name="Arachchi H.M."/>
            <person name="Berlin A.M."/>
            <person name="Chapman S.B."/>
            <person name="Goldberg J."/>
            <person name="Griggs A."/>
            <person name="Gujja S."/>
            <person name="Hansen M."/>
            <person name="Howarth C."/>
            <person name="Imamovic A."/>
            <person name="Larimer J."/>
            <person name="McCowan C."/>
            <person name="Montmayeur A."/>
            <person name="Murphy C."/>
            <person name="Neiman D."/>
            <person name="Pearson M."/>
            <person name="Priest M."/>
            <person name="Roberts A."/>
            <person name="Saif S."/>
            <person name="Shea T."/>
            <person name="Sisk P."/>
            <person name="Sykes S."/>
            <person name="Wortman J."/>
            <person name="Nusbaum C."/>
            <person name="Birren B."/>
        </authorList>
    </citation>
    <scope>NUCLEOTIDE SEQUENCE [LARGE SCALE GENOMIC DNA]</scope>
    <source>
        <strain evidence="3">race PST-78</strain>
    </source>
</reference>
<evidence type="ECO:0000313" key="2">
    <source>
        <dbReference type="EMBL" id="KNE97957.1"/>
    </source>
</evidence>
<accession>A0A0L0VFA6</accession>
<evidence type="ECO:0000313" key="3">
    <source>
        <dbReference type="Proteomes" id="UP000054564"/>
    </source>
</evidence>
<dbReference type="Pfam" id="PF24764">
    <property type="entry name" value="rva_4"/>
    <property type="match status" value="1"/>
</dbReference>
<gene>
    <name evidence="2" type="ORF">PSTG_08830</name>
</gene>
<dbReference type="STRING" id="1165861.A0A0L0VFA6"/>
<dbReference type="PANTHER" id="PTHR46177:SF1">
    <property type="entry name" value="INTEGRASE CATALYTIC DOMAIN-CONTAINING PROTEIN"/>
    <property type="match status" value="1"/>
</dbReference>
<feature type="domain" description="Integrase core" evidence="1">
    <location>
        <begin position="189"/>
        <end position="370"/>
    </location>
</feature>
<evidence type="ECO:0000259" key="1">
    <source>
        <dbReference type="Pfam" id="PF24764"/>
    </source>
</evidence>
<sequence>MPGTSPTFGDKFQDEVAELVQSGHTDPQIQHHLQTRHSLTVSLRTLTRRKGDWGLIGRTAGLTDNQLKESIQLYFNQGWTISRIHHALKTTHHYKKSFRTLERKLNTMELSKRIDDIDRNKFDIPTVVSCMMELHQTPEGRNVGYRKMKQLLQTKYGICVHQLTVALINRTLDPEGVDNRTKRVLKRRVFNVPGPNFIWSADGHDKLKKFGITMYGFIDAWSRKVLAVHVHVTNNDPRHIGYYYLNLVKSLGGIPRRTTTDRGTETIHMAGHQINLTEQFNLECIDSSQSHLFTKSTHNQKIECLWSQLMKQYNCEVIKALFDAEEKEYYNPNDPLQKLLFLYLWVPLLQRGLDEWKVNYNSFQRRPDKKSMLPSGCSADWCYTYPDQEDGEQGIVTVPTIAVDALQSAFYPNLEDMMRTLPAWFTESIDELVQGLRITIPLVDVHNVWAIFADMDLAISNYDAAWEADPLNEPSQTFSARAWAHG</sequence>
<protein>
    <recommendedName>
        <fullName evidence="1">Integrase core domain-containing protein</fullName>
    </recommendedName>
</protein>